<proteinExistence type="predicted"/>
<organism evidence="1 2">
    <name type="scientific">Nitratidesulfovibrio vulgaris (strain DP4)</name>
    <name type="common">Desulfovibrio vulgaris</name>
    <dbReference type="NCBI Taxonomy" id="391774"/>
    <lineage>
        <taxon>Bacteria</taxon>
        <taxon>Pseudomonadati</taxon>
        <taxon>Thermodesulfobacteriota</taxon>
        <taxon>Desulfovibrionia</taxon>
        <taxon>Desulfovibrionales</taxon>
        <taxon>Desulfovibrionaceae</taxon>
        <taxon>Nitratidesulfovibrio</taxon>
    </lineage>
</organism>
<accession>A0A0H3AB33</accession>
<name>A0A0H3AB33_NITV4</name>
<reference evidence="2" key="1">
    <citation type="journal article" date="2009" name="Environ. Microbiol.">
        <title>Contribution of mobile genetic elements to Desulfovibrio vulgaris genome plasticity.</title>
        <authorList>
            <person name="Walker C.B."/>
            <person name="Stolyar S."/>
            <person name="Chivian D."/>
            <person name="Pinel N."/>
            <person name="Gabster J.A."/>
            <person name="Dehal P.S."/>
            <person name="He Z."/>
            <person name="Yang Z.K."/>
            <person name="Yen H.C."/>
            <person name="Zhou J."/>
            <person name="Wall J.D."/>
            <person name="Hazen T.C."/>
            <person name="Arkin A.P."/>
            <person name="Stahl D.A."/>
        </authorList>
    </citation>
    <scope>NUCLEOTIDE SEQUENCE [LARGE SCALE GENOMIC DNA]</scope>
    <source>
        <strain evidence="2">DP4</strain>
    </source>
</reference>
<dbReference type="RefSeq" id="WP_010938515.1">
    <property type="nucleotide sequence ID" value="NC_008751.1"/>
</dbReference>
<evidence type="ECO:0000313" key="1">
    <source>
        <dbReference type="EMBL" id="ABM28856.1"/>
    </source>
</evidence>
<dbReference type="AlphaFoldDB" id="A0A0H3AB33"/>
<evidence type="ECO:0000313" key="2">
    <source>
        <dbReference type="Proteomes" id="UP000009173"/>
    </source>
</evidence>
<dbReference type="HOGENOM" id="CLU_025261_0_0_7"/>
<dbReference type="SUPFAM" id="SSF51445">
    <property type="entry name" value="(Trans)glycosidases"/>
    <property type="match status" value="1"/>
</dbReference>
<protein>
    <submittedName>
        <fullName evidence="1">Uncharacterized protein</fullName>
    </submittedName>
</protein>
<dbReference type="Proteomes" id="UP000009173">
    <property type="component" value="Chromosome"/>
</dbReference>
<dbReference type="InterPro" id="IPR017853">
    <property type="entry name" value="GH"/>
</dbReference>
<dbReference type="KEGG" id="dvl:Dvul_1839"/>
<gene>
    <name evidence="1" type="ordered locus">Dvul_1839</name>
</gene>
<dbReference type="EMBL" id="CP000527">
    <property type="protein sequence ID" value="ABM28856.1"/>
    <property type="molecule type" value="Genomic_DNA"/>
</dbReference>
<sequence length="731" mass="77576" precursor="true">MPLRPPHPILSPARLPEPLLALRLTPLFVLSLVLLSLSLAGCAGQAPRKDQPVLSGGSGTLGRADPGFLQWLERQSLLGAAPEAAVVVSGSEIGWRAPGSPPVPSLLLTEADMWLSVEPRLLLTGGKRSALEELAQPPVFEALRACGIRGVYLRAAAEAGAVWGYDRAATTTGNDITGHGFAEDVGTEEDFSRLAHTASKSRTLLASDLVPAATGLGPDFFLAARGVRDYPGLYCAIEIPRDLWGLLPPPEGEWRGVALDASQTSALVERGILPARLARDALVWAATGGWASTGEVRGADGTLRRWVYRFHQKPGRPVLNWNDPSATARRTLSASAIRQVGLRRLPLVGLEIAPLAGQEAGGATVSTAPLPEAARSLGREVRRYGGWTWMRDVLPFADLQDIMPDGPDFATSPVTTTTVEHALLTEDASALRDCIDSALESGLEFRRFVNTLPSADGIDYSLPQMMAAGHRPLSPGGLPGAVLQAHMVAGAHRRIGAWGEQAPFIGDVLYVNATTLSAIAAGFTPAQAAADENVVAIVRNHLFLAAFKAAQPGLFMLPADNLAGTLPLTWEHVALRPESWRKEQAARGAWSPMPPISGLAITRGGVPRAPAAYPPVVVQKGIEGSFVSGMARLASLRTATGVAQGIVVARPATRGEGSVALLTRLPGDRGHILTIANFAATPTTEHIRLERTWNLDAGTRGKDMLDETFTSMGTDMQIPMAARQCRVILLR</sequence>